<feature type="transmembrane region" description="Helical" evidence="1">
    <location>
        <begin position="170"/>
        <end position="191"/>
    </location>
</feature>
<keyword evidence="1" id="KW-0472">Membrane</keyword>
<sequence>MKRSLIIKALLLGIAIAVPALYLSRLTPLNSTSFPPKSLVTHSIMALAAIILAYRFSKGKLADYGFTRGSFRLKPTIFLWALPTACLSVLRYVGVGSEETSFSTIIHDILFIWIWASTCEEILTRGLLQSYLAPLRDRRVRIFWKWPTSIPVIFSALFFGSMHIVLVTKIGPAVIGPMVFATGLGFVAGHYREKTGSLIPAILIHALFNVGGMLPFWILCGVLG</sequence>
<accession>A0A532UT28</accession>
<gene>
    <name evidence="3" type="ORF">CEE37_13475</name>
</gene>
<feature type="domain" description="CAAX prenyl protease 2/Lysostaphin resistance protein A-like" evidence="2">
    <location>
        <begin position="106"/>
        <end position="210"/>
    </location>
</feature>
<keyword evidence="1" id="KW-0812">Transmembrane</keyword>
<evidence type="ECO:0000313" key="4">
    <source>
        <dbReference type="Proteomes" id="UP000319619"/>
    </source>
</evidence>
<feature type="transmembrane region" description="Helical" evidence="1">
    <location>
        <begin position="39"/>
        <end position="56"/>
    </location>
</feature>
<feature type="transmembrane region" description="Helical" evidence="1">
    <location>
        <begin position="198"/>
        <end position="219"/>
    </location>
</feature>
<protein>
    <recommendedName>
        <fullName evidence="2">CAAX prenyl protease 2/Lysostaphin resistance protein A-like domain-containing protein</fullName>
    </recommendedName>
</protein>
<name>A0A532UT28_UNCL8</name>
<feature type="transmembrane region" description="Helical" evidence="1">
    <location>
        <begin position="143"/>
        <end position="164"/>
    </location>
</feature>
<evidence type="ECO:0000256" key="1">
    <source>
        <dbReference type="SAM" id="Phobius"/>
    </source>
</evidence>
<dbReference type="AlphaFoldDB" id="A0A532UT28"/>
<dbReference type="GO" id="GO:0004175">
    <property type="term" value="F:endopeptidase activity"/>
    <property type="evidence" value="ECO:0007669"/>
    <property type="project" value="UniProtKB-ARBA"/>
</dbReference>
<dbReference type="Pfam" id="PF02517">
    <property type="entry name" value="Rce1-like"/>
    <property type="match status" value="1"/>
</dbReference>
<organism evidence="3 4">
    <name type="scientific">candidate division LCP-89 bacterium B3_LCP</name>
    <dbReference type="NCBI Taxonomy" id="2012998"/>
    <lineage>
        <taxon>Bacteria</taxon>
        <taxon>Pseudomonadati</taxon>
        <taxon>Bacteria division LCP-89</taxon>
    </lineage>
</organism>
<dbReference type="GO" id="GO:0080120">
    <property type="term" value="P:CAAX-box protein maturation"/>
    <property type="evidence" value="ECO:0007669"/>
    <property type="project" value="UniProtKB-ARBA"/>
</dbReference>
<dbReference type="InterPro" id="IPR003675">
    <property type="entry name" value="Rce1/LyrA-like_dom"/>
</dbReference>
<feature type="transmembrane region" description="Helical" evidence="1">
    <location>
        <begin position="77"/>
        <end position="93"/>
    </location>
</feature>
<feature type="transmembrane region" description="Helical" evidence="1">
    <location>
        <begin position="105"/>
        <end position="123"/>
    </location>
</feature>
<dbReference type="EMBL" id="NJBN01000011">
    <property type="protein sequence ID" value="TKJ37967.1"/>
    <property type="molecule type" value="Genomic_DNA"/>
</dbReference>
<keyword evidence="1" id="KW-1133">Transmembrane helix</keyword>
<proteinExistence type="predicted"/>
<evidence type="ECO:0000259" key="2">
    <source>
        <dbReference type="Pfam" id="PF02517"/>
    </source>
</evidence>
<evidence type="ECO:0000313" key="3">
    <source>
        <dbReference type="EMBL" id="TKJ37967.1"/>
    </source>
</evidence>
<comment type="caution">
    <text evidence="3">The sequence shown here is derived from an EMBL/GenBank/DDBJ whole genome shotgun (WGS) entry which is preliminary data.</text>
</comment>
<reference evidence="3 4" key="1">
    <citation type="submission" date="2017-06" db="EMBL/GenBank/DDBJ databases">
        <title>Novel microbial phyla capable of carbon fixation and sulfur reduction in deep-sea sediments.</title>
        <authorList>
            <person name="Huang J."/>
            <person name="Baker B."/>
            <person name="Wang Y."/>
        </authorList>
    </citation>
    <scope>NUCLEOTIDE SEQUENCE [LARGE SCALE GENOMIC DNA]</scope>
    <source>
        <strain evidence="3">B3_LCP</strain>
    </source>
</reference>
<dbReference type="Proteomes" id="UP000319619">
    <property type="component" value="Unassembled WGS sequence"/>
</dbReference>